<evidence type="ECO:0000313" key="2">
    <source>
        <dbReference type="Proteomes" id="UP001159427"/>
    </source>
</evidence>
<name>A0ABN8QS06_9CNID</name>
<comment type="caution">
    <text evidence="1">The sequence shown here is derived from an EMBL/GenBank/DDBJ whole genome shotgun (WGS) entry which is preliminary data.</text>
</comment>
<feature type="non-terminal residue" evidence="1">
    <location>
        <position position="1"/>
    </location>
</feature>
<organism evidence="1 2">
    <name type="scientific">Porites evermanni</name>
    <dbReference type="NCBI Taxonomy" id="104178"/>
    <lineage>
        <taxon>Eukaryota</taxon>
        <taxon>Metazoa</taxon>
        <taxon>Cnidaria</taxon>
        <taxon>Anthozoa</taxon>
        <taxon>Hexacorallia</taxon>
        <taxon>Scleractinia</taxon>
        <taxon>Fungiina</taxon>
        <taxon>Poritidae</taxon>
        <taxon>Porites</taxon>
    </lineage>
</organism>
<sequence length="158" mass="17871">PVDRIRTLATKLKALEDERARRSTEDTLVALRRHLNRPLNMFDRYEAVKLLQSLVRLASNEADDIRLASTPQYWMILTMQLGPVGQPSHLGVPLSRETRPSLAPLALLSMVAKNPALASLRNLRFRDPVDIQAGSLHAHPTVWEELLHGVKYKHADLM</sequence>
<dbReference type="EMBL" id="CALNXI010001458">
    <property type="protein sequence ID" value="CAH3169620.1"/>
    <property type="molecule type" value="Genomic_DNA"/>
</dbReference>
<feature type="non-terminal residue" evidence="1">
    <location>
        <position position="158"/>
    </location>
</feature>
<proteinExistence type="predicted"/>
<gene>
    <name evidence="1" type="ORF">PEVE_00006933</name>
</gene>
<accession>A0ABN8QS06</accession>
<evidence type="ECO:0000313" key="1">
    <source>
        <dbReference type="EMBL" id="CAH3169620.1"/>
    </source>
</evidence>
<reference evidence="1 2" key="1">
    <citation type="submission" date="2022-05" db="EMBL/GenBank/DDBJ databases">
        <authorList>
            <consortium name="Genoscope - CEA"/>
            <person name="William W."/>
        </authorList>
    </citation>
    <scope>NUCLEOTIDE SEQUENCE [LARGE SCALE GENOMIC DNA]</scope>
</reference>
<protein>
    <submittedName>
        <fullName evidence="1">Uncharacterized protein</fullName>
    </submittedName>
</protein>
<keyword evidence="2" id="KW-1185">Reference proteome</keyword>
<dbReference type="Proteomes" id="UP001159427">
    <property type="component" value="Unassembled WGS sequence"/>
</dbReference>